<evidence type="ECO:0000256" key="1">
    <source>
        <dbReference type="ARBA" id="ARBA00004196"/>
    </source>
</evidence>
<dbReference type="InterPro" id="IPR001638">
    <property type="entry name" value="Solute-binding_3/MltF_N"/>
</dbReference>
<dbReference type="eggNOG" id="COG0834">
    <property type="taxonomic scope" value="Bacteria"/>
</dbReference>
<dbReference type="SMART" id="SM00062">
    <property type="entry name" value="PBPb"/>
    <property type="match status" value="1"/>
</dbReference>
<comment type="caution">
    <text evidence="7">The sequence shown here is derived from an EMBL/GenBank/DDBJ whole genome shotgun (WGS) entry which is preliminary data.</text>
</comment>
<dbReference type="EMBL" id="AZGD01000102">
    <property type="protein sequence ID" value="KRM17746.1"/>
    <property type="molecule type" value="Genomic_DNA"/>
</dbReference>
<comment type="similarity">
    <text evidence="2 4">Belongs to the bacterial solute-binding protein 3 family.</text>
</comment>
<dbReference type="Pfam" id="PF00497">
    <property type="entry name" value="SBP_bac_3"/>
    <property type="match status" value="1"/>
</dbReference>
<evidence type="ECO:0000313" key="7">
    <source>
        <dbReference type="EMBL" id="KRM17746.1"/>
    </source>
</evidence>
<feature type="chain" id="PRO_5039515619" evidence="5">
    <location>
        <begin position="21"/>
        <end position="267"/>
    </location>
</feature>
<feature type="signal peptide" evidence="5">
    <location>
        <begin position="1"/>
        <end position="20"/>
    </location>
</feature>
<dbReference type="SUPFAM" id="SSF53850">
    <property type="entry name" value="Periplasmic binding protein-like II"/>
    <property type="match status" value="1"/>
</dbReference>
<name>A0A0R1WII1_9LACO</name>
<keyword evidence="3 5" id="KW-0732">Signal</keyword>
<sequence length="267" mass="29180">MDIKKTLLKAGLVLATAAAAFTVATSTQSTKAASYDGKLVNKGVLTIGLEGTYQPYSYRKDGKLTGFEVELGQQIAKKMGLKAKFVPTKWDSLIAGVGANKFDVALNNISETPERKKSYLFSEPYIYSRSALISLKKDKLDSAKSVKGQKLAEGTGTNNAQIAKKLGAKIVNSDQFTTSIDMIRQGRVKGTINSAEAYYAYAKTQKHDDLNIKVLPEKDVPASKVSALMGKKNTKLQKEFNKALKELKDDGTLTKISKKYFSEDITK</sequence>
<dbReference type="AlphaFoldDB" id="A0A0R1WII1"/>
<gene>
    <name evidence="7" type="ORF">FC40_GL001136</name>
</gene>
<proteinExistence type="inferred from homology"/>
<accession>A0A0R1WII1</accession>
<evidence type="ECO:0000256" key="4">
    <source>
        <dbReference type="RuleBase" id="RU003744"/>
    </source>
</evidence>
<evidence type="ECO:0000256" key="3">
    <source>
        <dbReference type="ARBA" id="ARBA00022729"/>
    </source>
</evidence>
<dbReference type="Proteomes" id="UP000051054">
    <property type="component" value="Unassembled WGS sequence"/>
</dbReference>
<keyword evidence="8" id="KW-1185">Reference proteome</keyword>
<dbReference type="STRING" id="1423755.FC40_GL001136"/>
<feature type="domain" description="Solute-binding protein family 3/N-terminal" evidence="6">
    <location>
        <begin position="44"/>
        <end position="264"/>
    </location>
</feature>
<dbReference type="InterPro" id="IPR018313">
    <property type="entry name" value="SBP_3_CS"/>
</dbReference>
<dbReference type="PATRIC" id="fig|1423755.3.peg.1195"/>
<evidence type="ECO:0000259" key="6">
    <source>
        <dbReference type="SMART" id="SM00062"/>
    </source>
</evidence>
<evidence type="ECO:0000256" key="5">
    <source>
        <dbReference type="SAM" id="SignalP"/>
    </source>
</evidence>
<dbReference type="Gene3D" id="3.40.190.10">
    <property type="entry name" value="Periplasmic binding protein-like II"/>
    <property type="match status" value="2"/>
</dbReference>
<dbReference type="PROSITE" id="PS01039">
    <property type="entry name" value="SBP_BACTERIAL_3"/>
    <property type="match status" value="1"/>
</dbReference>
<evidence type="ECO:0000313" key="8">
    <source>
        <dbReference type="Proteomes" id="UP000051054"/>
    </source>
</evidence>
<dbReference type="PANTHER" id="PTHR35936:SF34">
    <property type="entry name" value="ABC TRANSPORTER EXTRACELLULAR-BINDING PROTEIN YCKB-RELATED"/>
    <property type="match status" value="1"/>
</dbReference>
<dbReference type="GO" id="GO:0030313">
    <property type="term" value="C:cell envelope"/>
    <property type="evidence" value="ECO:0007669"/>
    <property type="project" value="UniProtKB-SubCell"/>
</dbReference>
<comment type="subcellular location">
    <subcellularLocation>
        <location evidence="1">Cell envelope</location>
    </subcellularLocation>
</comment>
<evidence type="ECO:0000256" key="2">
    <source>
        <dbReference type="ARBA" id="ARBA00010333"/>
    </source>
</evidence>
<dbReference type="RefSeq" id="WP_035520187.1">
    <property type="nucleotide sequence ID" value="NZ_AZGD01000102.1"/>
</dbReference>
<dbReference type="PANTHER" id="PTHR35936">
    <property type="entry name" value="MEMBRANE-BOUND LYTIC MUREIN TRANSGLYCOSYLASE F"/>
    <property type="match status" value="1"/>
</dbReference>
<organism evidence="7 8">
    <name type="scientific">Ligilactobacillus hayakitensis DSM 18933 = JCM 14209</name>
    <dbReference type="NCBI Taxonomy" id="1423755"/>
    <lineage>
        <taxon>Bacteria</taxon>
        <taxon>Bacillati</taxon>
        <taxon>Bacillota</taxon>
        <taxon>Bacilli</taxon>
        <taxon>Lactobacillales</taxon>
        <taxon>Lactobacillaceae</taxon>
        <taxon>Ligilactobacillus</taxon>
    </lineage>
</organism>
<dbReference type="OrthoDB" id="8613538at2"/>
<protein>
    <submittedName>
        <fullName evidence="7">Cystine-binding periplasmic protein</fullName>
    </submittedName>
</protein>
<reference evidence="7 8" key="1">
    <citation type="journal article" date="2015" name="Genome Announc.">
        <title>Expanding the biotechnology potential of lactobacilli through comparative genomics of 213 strains and associated genera.</title>
        <authorList>
            <person name="Sun Z."/>
            <person name="Harris H.M."/>
            <person name="McCann A."/>
            <person name="Guo C."/>
            <person name="Argimon S."/>
            <person name="Zhang W."/>
            <person name="Yang X."/>
            <person name="Jeffery I.B."/>
            <person name="Cooney J.C."/>
            <person name="Kagawa T.F."/>
            <person name="Liu W."/>
            <person name="Song Y."/>
            <person name="Salvetti E."/>
            <person name="Wrobel A."/>
            <person name="Rasinkangas P."/>
            <person name="Parkhill J."/>
            <person name="Rea M.C."/>
            <person name="O'Sullivan O."/>
            <person name="Ritari J."/>
            <person name="Douillard F.P."/>
            <person name="Paul Ross R."/>
            <person name="Yang R."/>
            <person name="Briner A.E."/>
            <person name="Felis G.E."/>
            <person name="de Vos W.M."/>
            <person name="Barrangou R."/>
            <person name="Klaenhammer T.R."/>
            <person name="Caufield P.W."/>
            <person name="Cui Y."/>
            <person name="Zhang H."/>
            <person name="O'Toole P.W."/>
        </authorList>
    </citation>
    <scope>NUCLEOTIDE SEQUENCE [LARGE SCALE GENOMIC DNA]</scope>
    <source>
        <strain evidence="7 8">DSM 18933</strain>
    </source>
</reference>